<reference evidence="3" key="1">
    <citation type="submission" date="2017-02" db="UniProtKB">
        <authorList>
            <consortium name="WormBaseParasite"/>
        </authorList>
    </citation>
    <scope>IDENTIFICATION</scope>
</reference>
<dbReference type="Proteomes" id="UP000278807">
    <property type="component" value="Unassembled WGS sequence"/>
</dbReference>
<accession>A0A0R3T3W9</accession>
<dbReference type="EMBL" id="UZAE01000716">
    <property type="protein sequence ID" value="VDN97590.1"/>
    <property type="molecule type" value="Genomic_DNA"/>
</dbReference>
<sequence length="165" mass="18648">MRSNCFFYLNFLFRTKFISDSWMIANDLLPYHLGGYYDEASLTMPVGEYLKSKNKEKIPQIGNTCTLLDARALTGGQLAMVTRNEAYYGIYDPSQILQRLLTGEVDSLIEVGKVVDKSYKRVKKSDSMSKVLRFSAHFPYIIVIGDDASEGAYKIESAEMLGFGH</sequence>
<gene>
    <name evidence="1" type="ORF">HNAJ_LOCUS1731</name>
</gene>
<evidence type="ECO:0000313" key="1">
    <source>
        <dbReference type="EMBL" id="VDN97590.1"/>
    </source>
</evidence>
<evidence type="ECO:0000313" key="3">
    <source>
        <dbReference type="WBParaSite" id="HNAJ_0000173201-mRNA-1"/>
    </source>
</evidence>
<dbReference type="AlphaFoldDB" id="A0A0R3T3W9"/>
<name>A0A0R3T3W9_RODNA</name>
<organism evidence="3">
    <name type="scientific">Rodentolepis nana</name>
    <name type="common">Dwarf tapeworm</name>
    <name type="synonym">Hymenolepis nana</name>
    <dbReference type="NCBI Taxonomy" id="102285"/>
    <lineage>
        <taxon>Eukaryota</taxon>
        <taxon>Metazoa</taxon>
        <taxon>Spiralia</taxon>
        <taxon>Lophotrochozoa</taxon>
        <taxon>Platyhelminthes</taxon>
        <taxon>Cestoda</taxon>
        <taxon>Eucestoda</taxon>
        <taxon>Cyclophyllidea</taxon>
        <taxon>Hymenolepididae</taxon>
        <taxon>Rodentolepis</taxon>
    </lineage>
</organism>
<evidence type="ECO:0000313" key="2">
    <source>
        <dbReference type="Proteomes" id="UP000278807"/>
    </source>
</evidence>
<dbReference type="InterPro" id="IPR046342">
    <property type="entry name" value="CBS_dom_sf"/>
</dbReference>
<reference evidence="1 2" key="2">
    <citation type="submission" date="2018-11" db="EMBL/GenBank/DDBJ databases">
        <authorList>
            <consortium name="Pathogen Informatics"/>
        </authorList>
    </citation>
    <scope>NUCLEOTIDE SEQUENCE [LARGE SCALE GENOMIC DNA]</scope>
</reference>
<keyword evidence="2" id="KW-1185">Reference proteome</keyword>
<dbReference type="WBParaSite" id="HNAJ_0000173201-mRNA-1">
    <property type="protein sequence ID" value="HNAJ_0000173201-mRNA-1"/>
    <property type="gene ID" value="HNAJ_0000173201"/>
</dbReference>
<proteinExistence type="predicted"/>
<dbReference type="Gene3D" id="3.10.580.10">
    <property type="entry name" value="CBS-domain"/>
    <property type="match status" value="1"/>
</dbReference>
<protein>
    <submittedName>
        <fullName evidence="3">TSPc domain-containing protein</fullName>
    </submittedName>
</protein>